<evidence type="ECO:0000256" key="3">
    <source>
        <dbReference type="ARBA" id="ARBA00022679"/>
    </source>
</evidence>
<dbReference type="InterPro" id="IPR001537">
    <property type="entry name" value="SpoU_MeTrfase"/>
</dbReference>
<dbReference type="InterPro" id="IPR029026">
    <property type="entry name" value="tRNA_m1G_MTases_N"/>
</dbReference>
<comment type="caution">
    <text evidence="5">The sequence shown here is derived from an EMBL/GenBank/DDBJ whole genome shotgun (WGS) entry which is preliminary data.</text>
</comment>
<comment type="similarity">
    <text evidence="1">Belongs to the class IV-like SAM-binding methyltransferase superfamily. RNA methyltransferase TrmH family.</text>
</comment>
<dbReference type="PANTHER" id="PTHR43191">
    <property type="entry name" value="RRNA METHYLTRANSFERASE 3"/>
    <property type="match status" value="1"/>
</dbReference>
<name>A0A9X4AEZ9_9BACI</name>
<dbReference type="InterPro" id="IPR029028">
    <property type="entry name" value="Alpha/beta_knot_MTases"/>
</dbReference>
<keyword evidence="3" id="KW-0808">Transferase</keyword>
<dbReference type="GO" id="GO:0006396">
    <property type="term" value="P:RNA processing"/>
    <property type="evidence" value="ECO:0007669"/>
    <property type="project" value="InterPro"/>
</dbReference>
<dbReference type="GO" id="GO:0003723">
    <property type="term" value="F:RNA binding"/>
    <property type="evidence" value="ECO:0007669"/>
    <property type="project" value="InterPro"/>
</dbReference>
<dbReference type="AlphaFoldDB" id="A0A9X4AEZ9"/>
<dbReference type="GO" id="GO:0008173">
    <property type="term" value="F:RNA methyltransferase activity"/>
    <property type="evidence" value="ECO:0007669"/>
    <property type="project" value="InterPro"/>
</dbReference>
<feature type="domain" description="RNA 2-O ribose methyltransferase substrate binding" evidence="4">
    <location>
        <begin position="29"/>
        <end position="96"/>
    </location>
</feature>
<dbReference type="Pfam" id="PF22435">
    <property type="entry name" value="MRM3-like_sub_bind"/>
    <property type="match status" value="1"/>
</dbReference>
<evidence type="ECO:0000259" key="4">
    <source>
        <dbReference type="SMART" id="SM00967"/>
    </source>
</evidence>
<dbReference type="SMART" id="SM00967">
    <property type="entry name" value="SpoU_sub_bind"/>
    <property type="match status" value="1"/>
</dbReference>
<dbReference type="Gene3D" id="3.30.1330.30">
    <property type="match status" value="1"/>
</dbReference>
<protein>
    <submittedName>
        <fullName evidence="5">RNA methyltransferase</fullName>
    </submittedName>
</protein>
<proteinExistence type="inferred from homology"/>
<dbReference type="InterPro" id="IPR013123">
    <property type="entry name" value="SpoU_subst-bd"/>
</dbReference>
<dbReference type="InterPro" id="IPR051259">
    <property type="entry name" value="rRNA_Methyltransferase"/>
</dbReference>
<keyword evidence="2 5" id="KW-0489">Methyltransferase</keyword>
<dbReference type="InterPro" id="IPR053888">
    <property type="entry name" value="MRM3-like_sub_bind"/>
</dbReference>
<evidence type="ECO:0000256" key="1">
    <source>
        <dbReference type="ARBA" id="ARBA00007228"/>
    </source>
</evidence>
<dbReference type="SUPFAM" id="SSF55315">
    <property type="entry name" value="L30e-like"/>
    <property type="match status" value="1"/>
</dbReference>
<dbReference type="GO" id="GO:0005737">
    <property type="term" value="C:cytoplasm"/>
    <property type="evidence" value="ECO:0007669"/>
    <property type="project" value="UniProtKB-ARBA"/>
</dbReference>
<dbReference type="EMBL" id="JAMQKC010000001">
    <property type="protein sequence ID" value="MDC3415720.1"/>
    <property type="molecule type" value="Genomic_DNA"/>
</dbReference>
<reference evidence="5" key="1">
    <citation type="submission" date="2022-06" db="EMBL/GenBank/DDBJ databases">
        <title>Aquibacillus sp. a new bacterium isolated from soil saline samples.</title>
        <authorList>
            <person name="Galisteo C."/>
            <person name="De La Haba R."/>
            <person name="Sanchez-Porro C."/>
            <person name="Ventosa A."/>
        </authorList>
    </citation>
    <scope>NUCLEOTIDE SEQUENCE</scope>
    <source>
        <strain evidence="5">3ASR75-54</strain>
    </source>
</reference>
<dbReference type="SUPFAM" id="SSF75217">
    <property type="entry name" value="alpha/beta knot"/>
    <property type="match status" value="1"/>
</dbReference>
<dbReference type="Gene3D" id="3.40.1280.10">
    <property type="match status" value="1"/>
</dbReference>
<evidence type="ECO:0000256" key="2">
    <source>
        <dbReference type="ARBA" id="ARBA00022603"/>
    </source>
</evidence>
<keyword evidence="6" id="KW-1185">Reference proteome</keyword>
<sequence length="252" mass="27686">MITSVQNNKVKQWNKLKKKKDREQANVFLIEGFHLVQEANNSDFVIDELIIEEGVEVPSWITNIQVTEVSTNVFQSLSNTVTPQGIAAVVHMKENKITNDNKLLLIDAVQDPGNLGTMIRTADAAGFDGVILGDGTVDLYNEKVIRATQGSIFHLPIIRQNLKESIINYRDKGVTIWASTLTDAAVPYHSLPVPKTIGLIVGNEGAGISQEYIEMADHLVHIPIYGLAESLNVGIASGILLYHIASMQENKS</sequence>
<dbReference type="Proteomes" id="UP001145069">
    <property type="component" value="Unassembled WGS sequence"/>
</dbReference>
<dbReference type="PANTHER" id="PTHR43191:SF2">
    <property type="entry name" value="RRNA METHYLTRANSFERASE 3, MITOCHONDRIAL"/>
    <property type="match status" value="1"/>
</dbReference>
<evidence type="ECO:0000313" key="6">
    <source>
        <dbReference type="Proteomes" id="UP001145069"/>
    </source>
</evidence>
<gene>
    <name evidence="5" type="ORF">NC799_02195</name>
</gene>
<organism evidence="5 6">
    <name type="scientific">Aquibacillus salsiterrae</name>
    <dbReference type="NCBI Taxonomy" id="2950439"/>
    <lineage>
        <taxon>Bacteria</taxon>
        <taxon>Bacillati</taxon>
        <taxon>Bacillota</taxon>
        <taxon>Bacilli</taxon>
        <taxon>Bacillales</taxon>
        <taxon>Bacillaceae</taxon>
        <taxon>Aquibacillus</taxon>
    </lineage>
</organism>
<dbReference type="RefSeq" id="WP_272444676.1">
    <property type="nucleotide sequence ID" value="NZ_JAMQKC010000001.1"/>
</dbReference>
<dbReference type="InterPro" id="IPR029064">
    <property type="entry name" value="Ribosomal_eL30-like_sf"/>
</dbReference>
<dbReference type="Pfam" id="PF00588">
    <property type="entry name" value="SpoU_methylase"/>
    <property type="match status" value="1"/>
</dbReference>
<accession>A0A9X4AEZ9</accession>
<dbReference type="GO" id="GO:0032259">
    <property type="term" value="P:methylation"/>
    <property type="evidence" value="ECO:0007669"/>
    <property type="project" value="UniProtKB-KW"/>
</dbReference>
<dbReference type="CDD" id="cd18095">
    <property type="entry name" value="SpoU-like_rRNA-MTase"/>
    <property type="match status" value="1"/>
</dbReference>
<evidence type="ECO:0000313" key="5">
    <source>
        <dbReference type="EMBL" id="MDC3415720.1"/>
    </source>
</evidence>